<dbReference type="GO" id="GO:0004672">
    <property type="term" value="F:protein kinase activity"/>
    <property type="evidence" value="ECO:0007669"/>
    <property type="project" value="UniProtKB-ARBA"/>
</dbReference>
<dbReference type="EMBL" id="BNCI01000001">
    <property type="protein sequence ID" value="GHF12382.1"/>
    <property type="molecule type" value="Genomic_DNA"/>
</dbReference>
<dbReference type="GO" id="GO:0000160">
    <property type="term" value="P:phosphorelay signal transduction system"/>
    <property type="evidence" value="ECO:0007669"/>
    <property type="project" value="UniProtKB-KW"/>
</dbReference>
<gene>
    <name evidence="4" type="ORF">GCM10017044_02910</name>
</gene>
<keyword evidence="2" id="KW-0597">Phosphoprotein</keyword>
<dbReference type="PROSITE" id="PS50894">
    <property type="entry name" value="HPT"/>
    <property type="match status" value="1"/>
</dbReference>
<dbReference type="AlphaFoldDB" id="A0A919AM22"/>
<evidence type="ECO:0000256" key="2">
    <source>
        <dbReference type="PROSITE-ProRule" id="PRU00110"/>
    </source>
</evidence>
<evidence type="ECO:0000256" key="1">
    <source>
        <dbReference type="ARBA" id="ARBA00023012"/>
    </source>
</evidence>
<evidence type="ECO:0000259" key="3">
    <source>
        <dbReference type="PROSITE" id="PS50894"/>
    </source>
</evidence>
<feature type="domain" description="HPt" evidence="3">
    <location>
        <begin position="18"/>
        <end position="112"/>
    </location>
</feature>
<evidence type="ECO:0000313" key="5">
    <source>
        <dbReference type="Proteomes" id="UP000630923"/>
    </source>
</evidence>
<accession>A0A919AM22</accession>
<name>A0A919AM22_9PROT</name>
<dbReference type="Proteomes" id="UP000630923">
    <property type="component" value="Unassembled WGS sequence"/>
</dbReference>
<keyword evidence="5" id="KW-1185">Reference proteome</keyword>
<sequence>MLDLRQSATVQQLISDVGEDAFLMLSEALIAEIQNAQQSLPRYLADKDWHMLEVDAHAMKSAARSFGAEALADACLDLEKYGQSSGTDGDAKAILNTFDTAAVETLNAIKKL</sequence>
<dbReference type="SUPFAM" id="SSF47226">
    <property type="entry name" value="Histidine-containing phosphotransfer domain, HPT domain"/>
    <property type="match status" value="1"/>
</dbReference>
<reference evidence="4" key="1">
    <citation type="journal article" date="2014" name="Int. J. Syst. Evol. Microbiol.">
        <title>Complete genome sequence of Corynebacterium casei LMG S-19264T (=DSM 44701T), isolated from a smear-ripened cheese.</title>
        <authorList>
            <consortium name="US DOE Joint Genome Institute (JGI-PGF)"/>
            <person name="Walter F."/>
            <person name="Albersmeier A."/>
            <person name="Kalinowski J."/>
            <person name="Ruckert C."/>
        </authorList>
    </citation>
    <scope>NUCLEOTIDE SEQUENCE</scope>
    <source>
        <strain evidence="4">KCTC 42590</strain>
    </source>
</reference>
<reference evidence="4" key="2">
    <citation type="submission" date="2020-09" db="EMBL/GenBank/DDBJ databases">
        <authorList>
            <person name="Sun Q."/>
            <person name="Kim S."/>
        </authorList>
    </citation>
    <scope>NUCLEOTIDE SEQUENCE</scope>
    <source>
        <strain evidence="4">KCTC 42590</strain>
    </source>
</reference>
<organism evidence="4 5">
    <name type="scientific">Kordiimonas sediminis</name>
    <dbReference type="NCBI Taxonomy" id="1735581"/>
    <lineage>
        <taxon>Bacteria</taxon>
        <taxon>Pseudomonadati</taxon>
        <taxon>Pseudomonadota</taxon>
        <taxon>Alphaproteobacteria</taxon>
        <taxon>Kordiimonadales</taxon>
        <taxon>Kordiimonadaceae</taxon>
        <taxon>Kordiimonas</taxon>
    </lineage>
</organism>
<dbReference type="Gene3D" id="1.20.120.160">
    <property type="entry name" value="HPT domain"/>
    <property type="match status" value="1"/>
</dbReference>
<protein>
    <recommendedName>
        <fullName evidence="3">HPt domain-containing protein</fullName>
    </recommendedName>
</protein>
<comment type="caution">
    <text evidence="4">The sequence shown here is derived from an EMBL/GenBank/DDBJ whole genome shotgun (WGS) entry which is preliminary data.</text>
</comment>
<evidence type="ECO:0000313" key="4">
    <source>
        <dbReference type="EMBL" id="GHF12382.1"/>
    </source>
</evidence>
<dbReference type="InterPro" id="IPR008207">
    <property type="entry name" value="Sig_transdc_His_kin_Hpt_dom"/>
</dbReference>
<feature type="modified residue" description="Phosphohistidine" evidence="2">
    <location>
        <position position="57"/>
    </location>
</feature>
<dbReference type="InterPro" id="IPR036641">
    <property type="entry name" value="HPT_dom_sf"/>
</dbReference>
<keyword evidence="1" id="KW-0902">Two-component regulatory system</keyword>
<dbReference type="Pfam" id="PF01627">
    <property type="entry name" value="Hpt"/>
    <property type="match status" value="1"/>
</dbReference>
<proteinExistence type="predicted"/>